<dbReference type="GO" id="GO:0003677">
    <property type="term" value="F:DNA binding"/>
    <property type="evidence" value="ECO:0007669"/>
    <property type="project" value="InterPro"/>
</dbReference>
<comment type="caution">
    <text evidence="4">The sequence shown here is derived from an EMBL/GenBank/DDBJ whole genome shotgun (WGS) entry which is preliminary data.</text>
</comment>
<dbReference type="GO" id="GO:0000786">
    <property type="term" value="C:nucleosome"/>
    <property type="evidence" value="ECO:0007669"/>
    <property type="project" value="InterPro"/>
</dbReference>
<evidence type="ECO:0000313" key="4">
    <source>
        <dbReference type="EMBL" id="ODM99085.1"/>
    </source>
</evidence>
<dbReference type="Pfam" id="PF00125">
    <property type="entry name" value="Histone"/>
    <property type="match status" value="1"/>
</dbReference>
<dbReference type="OrthoDB" id="4025405at2759"/>
<name>A0A1D2N2F2_ORCCI</name>
<dbReference type="STRING" id="48709.A0A1D2N2F2"/>
<dbReference type="SUPFAM" id="SSF47113">
    <property type="entry name" value="Histone-fold"/>
    <property type="match status" value="1"/>
</dbReference>
<dbReference type="PANTHER" id="PTHR11426">
    <property type="entry name" value="HISTONE H3"/>
    <property type="match status" value="1"/>
</dbReference>
<dbReference type="AlphaFoldDB" id="A0A1D2N2F2"/>
<organism evidence="4 5">
    <name type="scientific">Orchesella cincta</name>
    <name type="common">Springtail</name>
    <name type="synonym">Podura cincta</name>
    <dbReference type="NCBI Taxonomy" id="48709"/>
    <lineage>
        <taxon>Eukaryota</taxon>
        <taxon>Metazoa</taxon>
        <taxon>Ecdysozoa</taxon>
        <taxon>Arthropoda</taxon>
        <taxon>Hexapoda</taxon>
        <taxon>Collembola</taxon>
        <taxon>Entomobryomorpha</taxon>
        <taxon>Entomobryoidea</taxon>
        <taxon>Orchesellidae</taxon>
        <taxon>Orchesellinae</taxon>
        <taxon>Orchesella</taxon>
    </lineage>
</organism>
<dbReference type="InterPro" id="IPR007125">
    <property type="entry name" value="H2A/H2B/H3"/>
</dbReference>
<dbReference type="InterPro" id="IPR000164">
    <property type="entry name" value="Histone_H3/CENP-A"/>
</dbReference>
<dbReference type="InterPro" id="IPR009072">
    <property type="entry name" value="Histone-fold"/>
</dbReference>
<evidence type="ECO:0000259" key="3">
    <source>
        <dbReference type="Pfam" id="PF00125"/>
    </source>
</evidence>
<sequence>MLCFQLRVNASAALHAEDRIQAKHLPSFMVLRYVRTLEEKVLEKEPLAHSSWQSSQNQIRKRLVRRNQKPRAQAAGSPKKAAKKPAAKKAAATPKPKKAKAPKAAAKPKAPKRPTRAAALKASKALQQDSEAYFVGLFEDSNWCANHANRVTIKPKDIQLARRLRGELYKKS</sequence>
<feature type="compositionally biased region" description="Basic residues" evidence="2">
    <location>
        <begin position="59"/>
        <end position="69"/>
    </location>
</feature>
<evidence type="ECO:0000256" key="2">
    <source>
        <dbReference type="SAM" id="MobiDB-lite"/>
    </source>
</evidence>
<evidence type="ECO:0000256" key="1">
    <source>
        <dbReference type="ARBA" id="ARBA00010343"/>
    </source>
</evidence>
<dbReference type="GO" id="GO:0030527">
    <property type="term" value="F:structural constituent of chromatin"/>
    <property type="evidence" value="ECO:0007669"/>
    <property type="project" value="InterPro"/>
</dbReference>
<dbReference type="GO" id="GO:0046982">
    <property type="term" value="F:protein heterodimerization activity"/>
    <property type="evidence" value="ECO:0007669"/>
    <property type="project" value="InterPro"/>
</dbReference>
<dbReference type="EMBL" id="LJIJ01000300">
    <property type="protein sequence ID" value="ODM99085.1"/>
    <property type="molecule type" value="Genomic_DNA"/>
</dbReference>
<gene>
    <name evidence="4" type="ORF">Ocin01_07595</name>
</gene>
<dbReference type="Proteomes" id="UP000094527">
    <property type="component" value="Unassembled WGS sequence"/>
</dbReference>
<feature type="domain" description="Core Histone H2A/H2B/H3" evidence="3">
    <location>
        <begin position="121"/>
        <end position="164"/>
    </location>
</feature>
<feature type="region of interest" description="Disordered" evidence="2">
    <location>
        <begin position="45"/>
        <end position="123"/>
    </location>
</feature>
<dbReference type="Gene3D" id="1.10.20.10">
    <property type="entry name" value="Histone, subunit A"/>
    <property type="match status" value="1"/>
</dbReference>
<accession>A0A1D2N2F2</accession>
<comment type="similarity">
    <text evidence="1">Belongs to the histone H3 family.</text>
</comment>
<protein>
    <submittedName>
        <fullName evidence="4">Histone H3, embryonic</fullName>
    </submittedName>
</protein>
<reference evidence="4 5" key="1">
    <citation type="journal article" date="2016" name="Genome Biol. Evol.">
        <title>Gene Family Evolution Reflects Adaptation to Soil Environmental Stressors in the Genome of the Collembolan Orchesella cincta.</title>
        <authorList>
            <person name="Faddeeva-Vakhrusheva A."/>
            <person name="Derks M.F."/>
            <person name="Anvar S.Y."/>
            <person name="Agamennone V."/>
            <person name="Suring W."/>
            <person name="Smit S."/>
            <person name="van Straalen N.M."/>
            <person name="Roelofs D."/>
        </authorList>
    </citation>
    <scope>NUCLEOTIDE SEQUENCE [LARGE SCALE GENOMIC DNA]</scope>
    <source>
        <tissue evidence="4">Mixed pool</tissue>
    </source>
</reference>
<proteinExistence type="inferred from homology"/>
<evidence type="ECO:0000313" key="5">
    <source>
        <dbReference type="Proteomes" id="UP000094527"/>
    </source>
</evidence>
<keyword evidence="5" id="KW-1185">Reference proteome</keyword>
<dbReference type="SMART" id="SM00428">
    <property type="entry name" value="H3"/>
    <property type="match status" value="1"/>
</dbReference>